<sequence length="479" mass="50814">MPPTPRARPPALALSIDGESDTDTVCMVTARSRASSPADTVFTAPLWTGAARTPSTPKHIPGAWDERYSTPPPFPVPANTPRAAGASGTIGLGRPPRRRGSHAGSERTTTTVEYPDGTRVVSGPPAGWVSASPPPARSFSTTLKYAFADDDGGACLAEWEAHPGVEAPDHEWTEFVRAEIQRMLFDGVVAATGQPVQHEGPGLVEHMRELRAEMDSLRAVVAQVKAEQGSSLHTGSTPHTPAMGAGHELEATRLQEQPEAAHAHGVDGQQHHQHHHHEQHHQHDGSEHETRHASEHDHDSAHHSASEHDSHSQHESAHSSEHDGPLHLTPTTLSLVLEVVRAIDRARHVDHRPDVAIFDDDNLAAIIEDARQVLDEEGVSVFGGSVRSALASGSDGSGSGSQRRRLVPSEASVPDAPDAPDDARTASAPFSPAVLAASPGTITPRPAQSPEPEADARVMAAATPPDDHRHITTPPATST</sequence>
<feature type="compositionally biased region" description="Basic residues" evidence="1">
    <location>
        <begin position="271"/>
        <end position="280"/>
    </location>
</feature>
<evidence type="ECO:0000313" key="3">
    <source>
        <dbReference type="Proteomes" id="UP001565368"/>
    </source>
</evidence>
<proteinExistence type="predicted"/>
<feature type="compositionally biased region" description="Polar residues" evidence="1">
    <location>
        <begin position="228"/>
        <end position="239"/>
    </location>
</feature>
<feature type="region of interest" description="Disordered" evidence="1">
    <location>
        <begin position="259"/>
        <end position="327"/>
    </location>
</feature>
<feature type="region of interest" description="Disordered" evidence="1">
    <location>
        <begin position="390"/>
        <end position="479"/>
    </location>
</feature>
<reference evidence="2 3" key="1">
    <citation type="submission" date="2023-08" db="EMBL/GenBank/DDBJ databases">
        <title>Annotated Genome Sequence of Vanrija albida AlHP1.</title>
        <authorList>
            <person name="Herzog R."/>
        </authorList>
    </citation>
    <scope>NUCLEOTIDE SEQUENCE [LARGE SCALE GENOMIC DNA]</scope>
    <source>
        <strain evidence="2 3">AlHP1</strain>
    </source>
</reference>
<dbReference type="Proteomes" id="UP001565368">
    <property type="component" value="Unassembled WGS sequence"/>
</dbReference>
<feature type="region of interest" description="Disordered" evidence="1">
    <location>
        <begin position="224"/>
        <end position="244"/>
    </location>
</feature>
<evidence type="ECO:0000256" key="1">
    <source>
        <dbReference type="SAM" id="MobiDB-lite"/>
    </source>
</evidence>
<feature type="compositionally biased region" description="Basic and acidic residues" evidence="1">
    <location>
        <begin position="281"/>
        <end position="325"/>
    </location>
</feature>
<feature type="region of interest" description="Disordered" evidence="1">
    <location>
        <begin position="80"/>
        <end position="120"/>
    </location>
</feature>
<keyword evidence="3" id="KW-1185">Reference proteome</keyword>
<dbReference type="EMBL" id="JBBXJM010000001">
    <property type="protein sequence ID" value="KAL1412571.1"/>
    <property type="molecule type" value="Genomic_DNA"/>
</dbReference>
<name>A0ABR3QCX7_9TREE</name>
<dbReference type="GeneID" id="95981361"/>
<accession>A0ABR3QCX7</accession>
<evidence type="ECO:0000313" key="2">
    <source>
        <dbReference type="EMBL" id="KAL1412571.1"/>
    </source>
</evidence>
<comment type="caution">
    <text evidence="2">The sequence shown here is derived from an EMBL/GenBank/DDBJ whole genome shotgun (WGS) entry which is preliminary data.</text>
</comment>
<organism evidence="2 3">
    <name type="scientific">Vanrija albida</name>
    <dbReference type="NCBI Taxonomy" id="181172"/>
    <lineage>
        <taxon>Eukaryota</taxon>
        <taxon>Fungi</taxon>
        <taxon>Dikarya</taxon>
        <taxon>Basidiomycota</taxon>
        <taxon>Agaricomycotina</taxon>
        <taxon>Tremellomycetes</taxon>
        <taxon>Trichosporonales</taxon>
        <taxon>Trichosporonaceae</taxon>
        <taxon>Vanrija</taxon>
    </lineage>
</organism>
<dbReference type="RefSeq" id="XP_069212515.1">
    <property type="nucleotide sequence ID" value="XM_069348971.1"/>
</dbReference>
<protein>
    <submittedName>
        <fullName evidence="2">Uncharacterized protein</fullName>
    </submittedName>
</protein>
<gene>
    <name evidence="2" type="ORF">Q8F55_000318</name>
</gene>